<evidence type="ECO:0000313" key="2">
    <source>
        <dbReference type="EMBL" id="UUX51988.1"/>
    </source>
</evidence>
<gene>
    <name evidence="2" type="ORF">NUH88_09840</name>
</gene>
<proteinExistence type="predicted"/>
<name>A0A9J7B0I4_9PROT</name>
<organism evidence="2 3">
    <name type="scientific">Nisaea acidiphila</name>
    <dbReference type="NCBI Taxonomy" id="1862145"/>
    <lineage>
        <taxon>Bacteria</taxon>
        <taxon>Pseudomonadati</taxon>
        <taxon>Pseudomonadota</taxon>
        <taxon>Alphaproteobacteria</taxon>
        <taxon>Rhodospirillales</taxon>
        <taxon>Thalassobaculaceae</taxon>
        <taxon>Nisaea</taxon>
    </lineage>
</organism>
<dbReference type="RefSeq" id="WP_257771789.1">
    <property type="nucleotide sequence ID" value="NZ_CP102480.1"/>
</dbReference>
<keyword evidence="1" id="KW-0732">Signal</keyword>
<dbReference type="EMBL" id="CP102480">
    <property type="protein sequence ID" value="UUX51988.1"/>
    <property type="molecule type" value="Genomic_DNA"/>
</dbReference>
<evidence type="ECO:0000256" key="1">
    <source>
        <dbReference type="SAM" id="SignalP"/>
    </source>
</evidence>
<protein>
    <submittedName>
        <fullName evidence="2">Uncharacterized protein</fullName>
    </submittedName>
</protein>
<dbReference type="AlphaFoldDB" id="A0A9J7B0I4"/>
<accession>A0A9J7B0I4</accession>
<dbReference type="Proteomes" id="UP001060336">
    <property type="component" value="Chromosome"/>
</dbReference>
<feature type="chain" id="PRO_5039930792" evidence="1">
    <location>
        <begin position="32"/>
        <end position="111"/>
    </location>
</feature>
<reference evidence="2" key="1">
    <citation type="submission" date="2022-08" db="EMBL/GenBank/DDBJ databases">
        <title>Nisaea acidiphila sp. nov., isolated from a marine algal debris and emended description of the genus Nisaea Urios et al. 2008.</title>
        <authorList>
            <person name="Kwon K."/>
        </authorList>
    </citation>
    <scope>NUCLEOTIDE SEQUENCE</scope>
    <source>
        <strain evidence="2">MEBiC11861</strain>
    </source>
</reference>
<dbReference type="KEGG" id="naci:NUH88_09840"/>
<sequence>MIGSKKLLSKPCAGIAVAAAGLLFAAAPVQALEPQLCAQHSKLVAQLGEKYGETVSASGFDGAGNFVEVFSSKNGTWTIAISVPGGMTCVIAAGEDWQEEKAPRLGAEVAS</sequence>
<evidence type="ECO:0000313" key="3">
    <source>
        <dbReference type="Proteomes" id="UP001060336"/>
    </source>
</evidence>
<keyword evidence="3" id="KW-1185">Reference proteome</keyword>
<feature type="signal peptide" evidence="1">
    <location>
        <begin position="1"/>
        <end position="31"/>
    </location>
</feature>